<accession>A0A6V8L0D3</accession>
<name>A0A6V8L0D3_9ACTN</name>
<dbReference type="InterPro" id="IPR051048">
    <property type="entry name" value="Peptidase_S8/S53_subtilisin"/>
</dbReference>
<evidence type="ECO:0000259" key="7">
    <source>
        <dbReference type="Pfam" id="PF00082"/>
    </source>
</evidence>
<dbReference type="GO" id="GO:0006508">
    <property type="term" value="P:proteolysis"/>
    <property type="evidence" value="ECO:0007669"/>
    <property type="project" value="UniProtKB-KW"/>
</dbReference>
<proteinExistence type="inferred from homology"/>
<evidence type="ECO:0000313" key="9">
    <source>
        <dbReference type="Proteomes" id="UP000482960"/>
    </source>
</evidence>
<protein>
    <recommendedName>
        <fullName evidence="7">Peptidase S8/S53 domain-containing protein</fullName>
    </recommendedName>
</protein>
<keyword evidence="2" id="KW-0645">Protease</keyword>
<dbReference type="PROSITE" id="PS00137">
    <property type="entry name" value="SUBTILASE_HIS"/>
    <property type="match status" value="1"/>
</dbReference>
<feature type="compositionally biased region" description="Basic and acidic residues" evidence="6">
    <location>
        <begin position="73"/>
        <end position="83"/>
    </location>
</feature>
<reference evidence="8 9" key="1">
    <citation type="submission" date="2020-03" db="EMBL/GenBank/DDBJ databases">
        <title>Whole genome shotgun sequence of Phytohabitans rumicis NBRC 108638.</title>
        <authorList>
            <person name="Komaki H."/>
            <person name="Tamura T."/>
        </authorList>
    </citation>
    <scope>NUCLEOTIDE SEQUENCE [LARGE SCALE GENOMIC DNA]</scope>
    <source>
        <strain evidence="8 9">NBRC 108638</strain>
    </source>
</reference>
<dbReference type="InterPro" id="IPR036852">
    <property type="entry name" value="Peptidase_S8/S53_dom_sf"/>
</dbReference>
<feature type="region of interest" description="Disordered" evidence="6">
    <location>
        <begin position="25"/>
        <end position="88"/>
    </location>
</feature>
<dbReference type="PANTHER" id="PTHR43399">
    <property type="entry name" value="SUBTILISIN-RELATED"/>
    <property type="match status" value="1"/>
</dbReference>
<dbReference type="PROSITE" id="PS51892">
    <property type="entry name" value="SUBTILASE"/>
    <property type="match status" value="1"/>
</dbReference>
<feature type="domain" description="Peptidase S8/S53" evidence="7">
    <location>
        <begin position="229"/>
        <end position="374"/>
    </location>
</feature>
<sequence length="378" mass="39560">MKPFTRLRDPLTSAFLVRHIGSGNCDGRRTRATGVGGARGAAADRFQRPRRRHDRHRHADHRRHRPVRRRPFRPGERDRHPGTGRDAVTFRGYAEDDGYYLLPSDAERSVATGLLDKRLFDVAYLADNGYGNDKTADLPVIVQYQQESSAQSLARSARALPSARSSTALPSVNGAAVRVSKDTAEDFWGGVQGGTGLRKVWLDGKVTASDDVSAAQIGAPAAWAAGLDGTGVTVGIIDTGIDATHPDLSGKVAVARNFVEAGQPGGDAPEDVTDRHGHGTHVASIIAGSGAASAGKYKGVTPNAKLSIAKALDDSGNGTDSAVIAAMQWQATQVKVVSMSLGGAPSDGTDPVSQAVNDLTAQYGTLFVIAAGNAGPDP</sequence>
<keyword evidence="3" id="KW-0378">Hydrolase</keyword>
<dbReference type="PROSITE" id="PS00136">
    <property type="entry name" value="SUBTILASE_ASP"/>
    <property type="match status" value="1"/>
</dbReference>
<gene>
    <name evidence="8" type="ORF">Prum_020800</name>
</gene>
<dbReference type="Gene3D" id="3.40.50.200">
    <property type="entry name" value="Peptidase S8/S53 domain"/>
    <property type="match status" value="1"/>
</dbReference>
<evidence type="ECO:0000256" key="6">
    <source>
        <dbReference type="SAM" id="MobiDB-lite"/>
    </source>
</evidence>
<keyword evidence="4" id="KW-0720">Serine protease</keyword>
<feature type="compositionally biased region" description="Basic residues" evidence="6">
    <location>
        <begin position="48"/>
        <end position="72"/>
    </location>
</feature>
<evidence type="ECO:0000256" key="2">
    <source>
        <dbReference type="ARBA" id="ARBA00022670"/>
    </source>
</evidence>
<dbReference type="PRINTS" id="PR00723">
    <property type="entry name" value="SUBTILISIN"/>
</dbReference>
<evidence type="ECO:0000256" key="4">
    <source>
        <dbReference type="ARBA" id="ARBA00022825"/>
    </source>
</evidence>
<comment type="caution">
    <text evidence="5">Lacks conserved residue(s) required for the propagation of feature annotation.</text>
</comment>
<dbReference type="SUPFAM" id="SSF52743">
    <property type="entry name" value="Subtilisin-like"/>
    <property type="match status" value="1"/>
</dbReference>
<evidence type="ECO:0000256" key="1">
    <source>
        <dbReference type="ARBA" id="ARBA00011073"/>
    </source>
</evidence>
<dbReference type="GO" id="GO:0004252">
    <property type="term" value="F:serine-type endopeptidase activity"/>
    <property type="evidence" value="ECO:0007669"/>
    <property type="project" value="InterPro"/>
</dbReference>
<keyword evidence="9" id="KW-1185">Reference proteome</keyword>
<dbReference type="InterPro" id="IPR015500">
    <property type="entry name" value="Peptidase_S8_subtilisin-rel"/>
</dbReference>
<evidence type="ECO:0000256" key="5">
    <source>
        <dbReference type="PROSITE-ProRule" id="PRU01240"/>
    </source>
</evidence>
<dbReference type="InterPro" id="IPR022398">
    <property type="entry name" value="Peptidase_S8_His-AS"/>
</dbReference>
<dbReference type="EMBL" id="BLPG01000001">
    <property type="protein sequence ID" value="GFJ88438.1"/>
    <property type="molecule type" value="Genomic_DNA"/>
</dbReference>
<dbReference type="Pfam" id="PF00082">
    <property type="entry name" value="Peptidase_S8"/>
    <property type="match status" value="1"/>
</dbReference>
<evidence type="ECO:0000313" key="8">
    <source>
        <dbReference type="EMBL" id="GFJ88438.1"/>
    </source>
</evidence>
<dbReference type="InterPro" id="IPR023827">
    <property type="entry name" value="Peptidase_S8_Asp-AS"/>
</dbReference>
<dbReference type="PANTHER" id="PTHR43399:SF4">
    <property type="entry name" value="CELL WALL-ASSOCIATED PROTEASE"/>
    <property type="match status" value="1"/>
</dbReference>
<organism evidence="8 9">
    <name type="scientific">Phytohabitans rumicis</name>
    <dbReference type="NCBI Taxonomy" id="1076125"/>
    <lineage>
        <taxon>Bacteria</taxon>
        <taxon>Bacillati</taxon>
        <taxon>Actinomycetota</taxon>
        <taxon>Actinomycetes</taxon>
        <taxon>Micromonosporales</taxon>
        <taxon>Micromonosporaceae</taxon>
    </lineage>
</organism>
<dbReference type="Proteomes" id="UP000482960">
    <property type="component" value="Unassembled WGS sequence"/>
</dbReference>
<reference evidence="8 9" key="2">
    <citation type="submission" date="2020-03" db="EMBL/GenBank/DDBJ databases">
        <authorList>
            <person name="Ichikawa N."/>
            <person name="Kimura A."/>
            <person name="Kitahashi Y."/>
            <person name="Uohara A."/>
        </authorList>
    </citation>
    <scope>NUCLEOTIDE SEQUENCE [LARGE SCALE GENOMIC DNA]</scope>
    <source>
        <strain evidence="8 9">NBRC 108638</strain>
    </source>
</reference>
<dbReference type="InterPro" id="IPR000209">
    <property type="entry name" value="Peptidase_S8/S53_dom"/>
</dbReference>
<evidence type="ECO:0000256" key="3">
    <source>
        <dbReference type="ARBA" id="ARBA00022801"/>
    </source>
</evidence>
<dbReference type="AlphaFoldDB" id="A0A6V8L0D3"/>
<comment type="similarity">
    <text evidence="1 5">Belongs to the peptidase S8 family.</text>
</comment>
<comment type="caution">
    <text evidence="8">The sequence shown here is derived from an EMBL/GenBank/DDBJ whole genome shotgun (WGS) entry which is preliminary data.</text>
</comment>